<reference evidence="1 2" key="1">
    <citation type="submission" date="2019-08" db="EMBL/GenBank/DDBJ databases">
        <title>In-depth cultivation of the pig gut microbiome towards novel bacterial diversity and tailored functional studies.</title>
        <authorList>
            <person name="Wylensek D."/>
            <person name="Hitch T.C.A."/>
            <person name="Clavel T."/>
        </authorList>
    </citation>
    <scope>NUCLEOTIDE SEQUENCE [LARGE SCALE GENOMIC DNA]</scope>
    <source>
        <strain evidence="1 2">Oil-RF-744-WCA-WT-10</strain>
    </source>
</reference>
<dbReference type="EMBL" id="VULT01000029">
    <property type="protein sequence ID" value="MSS18683.1"/>
    <property type="molecule type" value="Genomic_DNA"/>
</dbReference>
<dbReference type="AlphaFoldDB" id="A0A6L5XGS5"/>
<comment type="caution">
    <text evidence="1">The sequence shown here is derived from an EMBL/GenBank/DDBJ whole genome shotgun (WGS) entry which is preliminary data.</text>
</comment>
<accession>A0A6L5XGS5</accession>
<dbReference type="RefSeq" id="WP_154328090.1">
    <property type="nucleotide sequence ID" value="NZ_CP045696.1"/>
</dbReference>
<proteinExistence type="predicted"/>
<sequence>MSRRRATDETWLAVPPSVLARVLCRHCTACGKRDSRREHPLRCPSVKRFIAELRDRTRGLC</sequence>
<name>A0A6L5XGS5_9BACT</name>
<organism evidence="1 2">
    <name type="scientific">Sodaliphilus pleomorphus</name>
    <dbReference type="NCBI Taxonomy" id="2606626"/>
    <lineage>
        <taxon>Bacteria</taxon>
        <taxon>Pseudomonadati</taxon>
        <taxon>Bacteroidota</taxon>
        <taxon>Bacteroidia</taxon>
        <taxon>Bacteroidales</taxon>
        <taxon>Muribaculaceae</taxon>
        <taxon>Sodaliphilus</taxon>
    </lineage>
</organism>
<evidence type="ECO:0000313" key="2">
    <source>
        <dbReference type="Proteomes" id="UP000483362"/>
    </source>
</evidence>
<dbReference type="Proteomes" id="UP000483362">
    <property type="component" value="Unassembled WGS sequence"/>
</dbReference>
<evidence type="ECO:0000313" key="1">
    <source>
        <dbReference type="EMBL" id="MSS18683.1"/>
    </source>
</evidence>
<gene>
    <name evidence="1" type="ORF">FYJ29_13090</name>
</gene>
<keyword evidence="2" id="KW-1185">Reference proteome</keyword>
<protein>
    <submittedName>
        <fullName evidence="1">Uncharacterized protein</fullName>
    </submittedName>
</protein>